<dbReference type="AlphaFoldDB" id="A0AA88DEI1"/>
<proteinExistence type="predicted"/>
<organism evidence="2 3">
    <name type="scientific">Ficus carica</name>
    <name type="common">Common fig</name>
    <dbReference type="NCBI Taxonomy" id="3494"/>
    <lineage>
        <taxon>Eukaryota</taxon>
        <taxon>Viridiplantae</taxon>
        <taxon>Streptophyta</taxon>
        <taxon>Embryophyta</taxon>
        <taxon>Tracheophyta</taxon>
        <taxon>Spermatophyta</taxon>
        <taxon>Magnoliopsida</taxon>
        <taxon>eudicotyledons</taxon>
        <taxon>Gunneridae</taxon>
        <taxon>Pentapetalae</taxon>
        <taxon>rosids</taxon>
        <taxon>fabids</taxon>
        <taxon>Rosales</taxon>
        <taxon>Moraceae</taxon>
        <taxon>Ficeae</taxon>
        <taxon>Ficus</taxon>
    </lineage>
</organism>
<gene>
    <name evidence="2" type="ORF">TIFTF001_025793</name>
</gene>
<sequence>MGIEVGAGPVGYSASTGKALRSGRRKAFRKRDQPKRRHTSPTSQGRRADALFRVSSGWQDRSSTPHLGASSYAKHAA</sequence>
<dbReference type="EMBL" id="BTGU01000065">
    <property type="protein sequence ID" value="GMN56678.1"/>
    <property type="molecule type" value="Genomic_DNA"/>
</dbReference>
<evidence type="ECO:0000313" key="2">
    <source>
        <dbReference type="EMBL" id="GMN56678.1"/>
    </source>
</evidence>
<feature type="compositionally biased region" description="Basic residues" evidence="1">
    <location>
        <begin position="21"/>
        <end position="39"/>
    </location>
</feature>
<feature type="compositionally biased region" description="Polar residues" evidence="1">
    <location>
        <begin position="56"/>
        <end position="65"/>
    </location>
</feature>
<keyword evidence="3" id="KW-1185">Reference proteome</keyword>
<comment type="caution">
    <text evidence="2">The sequence shown here is derived from an EMBL/GenBank/DDBJ whole genome shotgun (WGS) entry which is preliminary data.</text>
</comment>
<accession>A0AA88DEI1</accession>
<name>A0AA88DEI1_FICCA</name>
<feature type="region of interest" description="Disordered" evidence="1">
    <location>
        <begin position="1"/>
        <end position="77"/>
    </location>
</feature>
<evidence type="ECO:0000313" key="3">
    <source>
        <dbReference type="Proteomes" id="UP001187192"/>
    </source>
</evidence>
<evidence type="ECO:0000256" key="1">
    <source>
        <dbReference type="SAM" id="MobiDB-lite"/>
    </source>
</evidence>
<reference evidence="2" key="1">
    <citation type="submission" date="2023-07" db="EMBL/GenBank/DDBJ databases">
        <title>draft genome sequence of fig (Ficus carica).</title>
        <authorList>
            <person name="Takahashi T."/>
            <person name="Nishimura K."/>
        </authorList>
    </citation>
    <scope>NUCLEOTIDE SEQUENCE</scope>
</reference>
<protein>
    <submittedName>
        <fullName evidence="2">Uncharacterized protein</fullName>
    </submittedName>
</protein>
<dbReference type="Proteomes" id="UP001187192">
    <property type="component" value="Unassembled WGS sequence"/>
</dbReference>